<name>A0ABQ9L728_HEVBR</name>
<comment type="caution">
    <text evidence="1">The sequence shown here is derived from an EMBL/GenBank/DDBJ whole genome shotgun (WGS) entry which is preliminary data.</text>
</comment>
<dbReference type="Proteomes" id="UP001174677">
    <property type="component" value="Chromosome 14"/>
</dbReference>
<evidence type="ECO:0000313" key="1">
    <source>
        <dbReference type="EMBL" id="KAJ9160485.1"/>
    </source>
</evidence>
<gene>
    <name evidence="1" type="ORF">P3X46_025883</name>
</gene>
<proteinExistence type="predicted"/>
<accession>A0ABQ9L728</accession>
<dbReference type="PANTHER" id="PTHR37758:SF1">
    <property type="entry name" value="OS03G0334300 PROTEIN"/>
    <property type="match status" value="1"/>
</dbReference>
<reference evidence="1" key="1">
    <citation type="journal article" date="2023" name="Plant Biotechnol. J.">
        <title>Chromosome-level wild Hevea brasiliensis genome provides new tools for genomic-assisted breeding and valuable loci to elevate rubber yield.</title>
        <authorList>
            <person name="Cheng H."/>
            <person name="Song X."/>
            <person name="Hu Y."/>
            <person name="Wu T."/>
            <person name="Yang Q."/>
            <person name="An Z."/>
            <person name="Feng S."/>
            <person name="Deng Z."/>
            <person name="Wu W."/>
            <person name="Zeng X."/>
            <person name="Tu M."/>
            <person name="Wang X."/>
            <person name="Huang H."/>
        </authorList>
    </citation>
    <scope>NUCLEOTIDE SEQUENCE</scope>
    <source>
        <strain evidence="1">MT/VB/25A 57/8</strain>
    </source>
</reference>
<keyword evidence="2" id="KW-1185">Reference proteome</keyword>
<sequence>MEAFSCRPNAFSFFSSFISRKTKSFLPLTCLSFKLREKANHRLHGCAKLETRLVKQMGRELEAEMNSGGEEWMIELGKLRERCKEMRGMVELLECLEREAIMGEDEGRDAIDYNRRARIFDKSSKVFQALKERSTPSQ</sequence>
<dbReference type="PANTHER" id="PTHR37758">
    <property type="entry name" value="OS03G0334300 PROTEIN"/>
    <property type="match status" value="1"/>
</dbReference>
<protein>
    <submittedName>
        <fullName evidence="1">Uncharacterized protein</fullName>
    </submittedName>
</protein>
<organism evidence="1 2">
    <name type="scientific">Hevea brasiliensis</name>
    <name type="common">Para rubber tree</name>
    <name type="synonym">Siphonia brasiliensis</name>
    <dbReference type="NCBI Taxonomy" id="3981"/>
    <lineage>
        <taxon>Eukaryota</taxon>
        <taxon>Viridiplantae</taxon>
        <taxon>Streptophyta</taxon>
        <taxon>Embryophyta</taxon>
        <taxon>Tracheophyta</taxon>
        <taxon>Spermatophyta</taxon>
        <taxon>Magnoliopsida</taxon>
        <taxon>eudicotyledons</taxon>
        <taxon>Gunneridae</taxon>
        <taxon>Pentapetalae</taxon>
        <taxon>rosids</taxon>
        <taxon>fabids</taxon>
        <taxon>Malpighiales</taxon>
        <taxon>Euphorbiaceae</taxon>
        <taxon>Crotonoideae</taxon>
        <taxon>Micrandreae</taxon>
        <taxon>Hevea</taxon>
    </lineage>
</organism>
<evidence type="ECO:0000313" key="2">
    <source>
        <dbReference type="Proteomes" id="UP001174677"/>
    </source>
</evidence>
<dbReference type="EMBL" id="JARPOI010000014">
    <property type="protein sequence ID" value="KAJ9160485.1"/>
    <property type="molecule type" value="Genomic_DNA"/>
</dbReference>